<dbReference type="OrthoDB" id="201709at2759"/>
<dbReference type="EMBL" id="DS235044">
    <property type="protein sequence ID" value="EEB10880.1"/>
    <property type="molecule type" value="Genomic_DNA"/>
</dbReference>
<evidence type="ECO:0000313" key="2">
    <source>
        <dbReference type="EMBL" id="EEB10880.1"/>
    </source>
</evidence>
<reference evidence="2" key="1">
    <citation type="submission" date="2007-04" db="EMBL/GenBank/DDBJ databases">
        <title>Annotation of Pediculus humanus corporis strain USDA.</title>
        <authorList>
            <person name="Kirkness E."/>
            <person name="Hannick L."/>
            <person name="Hass B."/>
            <person name="Bruggner R."/>
            <person name="Lawson D."/>
            <person name="Bidwell S."/>
            <person name="Joardar V."/>
            <person name="Caler E."/>
            <person name="Walenz B."/>
            <person name="Inman J."/>
            <person name="Schobel S."/>
            <person name="Galinsky K."/>
            <person name="Amedeo P."/>
            <person name="Strausberg R."/>
        </authorList>
    </citation>
    <scope>NUCLEOTIDE SEQUENCE</scope>
    <source>
        <strain evidence="2">USDA</strain>
    </source>
</reference>
<dbReference type="SUPFAM" id="SSF54637">
    <property type="entry name" value="Thioesterase/thiol ester dehydrase-isomerase"/>
    <property type="match status" value="1"/>
</dbReference>
<sequence length="276" mass="31378">MSTEEKLHELKKEHKYDRQQYLKQLVTEFQVSKHKDVKEQILSNLVNFAYDPWNYDLFRSLKILDLFINNLTDTDDIIVKLSAAGLCNLCIDPLNKDFIVKHGLTDLKKLLNNKHDEIIISVISILMYIITPSSKTDKVSVRRKITSDDVKLYADLTKDHNPIHLDPEQGIVHGAFLNGLVSGIIGTILPGNGTVVVQQNLRFPKPCYVGDEVIISVIVKSIRKIIEVEFFVINGQKKNEQVVLEGSAKLLIPFQQESLKLGKGNVFHPNNYLKGY</sequence>
<dbReference type="Proteomes" id="UP000009046">
    <property type="component" value="Unassembled WGS sequence"/>
</dbReference>
<dbReference type="InterPro" id="IPR002539">
    <property type="entry name" value="MaoC-like_dom"/>
</dbReference>
<feature type="domain" description="MaoC-like" evidence="1">
    <location>
        <begin position="140"/>
        <end position="225"/>
    </location>
</feature>
<name>E0VBX4_PEDHC</name>
<dbReference type="InterPro" id="IPR029069">
    <property type="entry name" value="HotDog_dom_sf"/>
</dbReference>
<dbReference type="EMBL" id="AAZO01000901">
    <property type="status" value="NOT_ANNOTATED_CDS"/>
    <property type="molecule type" value="Genomic_DNA"/>
</dbReference>
<accession>E0VBX4</accession>
<dbReference type="AlphaFoldDB" id="E0VBX4"/>
<reference evidence="2" key="2">
    <citation type="submission" date="2007-04" db="EMBL/GenBank/DDBJ databases">
        <title>The genome of the human body louse.</title>
        <authorList>
            <consortium name="The Human Body Louse Genome Consortium"/>
            <person name="Kirkness E."/>
            <person name="Walenz B."/>
            <person name="Hass B."/>
            <person name="Bruggner R."/>
            <person name="Strausberg R."/>
        </authorList>
    </citation>
    <scope>NUCLEOTIDE SEQUENCE</scope>
    <source>
        <strain evidence="2">USDA</strain>
    </source>
</reference>
<dbReference type="Gene3D" id="1.25.10.10">
    <property type="entry name" value="Leucine-rich Repeat Variant"/>
    <property type="match status" value="1"/>
</dbReference>
<dbReference type="GeneID" id="8231279"/>
<dbReference type="Pfam" id="PF01575">
    <property type="entry name" value="MaoC_dehydratas"/>
    <property type="match status" value="1"/>
</dbReference>
<dbReference type="eggNOG" id="KOG1206">
    <property type="taxonomic scope" value="Eukaryota"/>
</dbReference>
<dbReference type="EnsemblMetazoa" id="PHUM075000-RA">
    <property type="protein sequence ID" value="PHUM075000-PA"/>
    <property type="gene ID" value="PHUM075000"/>
</dbReference>
<dbReference type="CDD" id="cd03449">
    <property type="entry name" value="R_hydratase"/>
    <property type="match status" value="1"/>
</dbReference>
<dbReference type="PANTHER" id="PTHR46263:SF1">
    <property type="entry name" value="ARMADILLO REPEAT-CONTAINING PROTEIN 7"/>
    <property type="match status" value="1"/>
</dbReference>
<dbReference type="InParanoid" id="E0VBX4"/>
<dbReference type="InterPro" id="IPR042462">
    <property type="entry name" value="ARMC7"/>
</dbReference>
<dbReference type="FunCoup" id="E0VBX4">
    <property type="interactions" value="21"/>
</dbReference>
<dbReference type="HOGENOM" id="CLU_055899_0_0_1"/>
<keyword evidence="4" id="KW-1185">Reference proteome</keyword>
<dbReference type="VEuPathDB" id="VectorBase:PHUM075000"/>
<evidence type="ECO:0000313" key="3">
    <source>
        <dbReference type="EnsemblMetazoa" id="PHUM075000-PA"/>
    </source>
</evidence>
<dbReference type="GO" id="GO:0018812">
    <property type="term" value="F:3-hydroxyacyl-CoA dehydratase activity"/>
    <property type="evidence" value="ECO:0007669"/>
    <property type="project" value="UniProtKB-ARBA"/>
</dbReference>
<dbReference type="InterPro" id="IPR011989">
    <property type="entry name" value="ARM-like"/>
</dbReference>
<dbReference type="PANTHER" id="PTHR46263">
    <property type="entry name" value="ARMADILLO REPEAT-CONTAINING PROTEIN 7"/>
    <property type="match status" value="1"/>
</dbReference>
<dbReference type="KEGG" id="phu:Phum_PHUM075000"/>
<protein>
    <recommendedName>
        <fullName evidence="1">MaoC-like domain-containing protein</fullName>
    </recommendedName>
</protein>
<evidence type="ECO:0000313" key="4">
    <source>
        <dbReference type="Proteomes" id="UP000009046"/>
    </source>
</evidence>
<reference evidence="3" key="3">
    <citation type="submission" date="2021-02" db="UniProtKB">
        <authorList>
            <consortium name="EnsemblMetazoa"/>
        </authorList>
    </citation>
    <scope>IDENTIFICATION</scope>
    <source>
        <strain evidence="3">USDA</strain>
    </source>
</reference>
<dbReference type="InterPro" id="IPR016024">
    <property type="entry name" value="ARM-type_fold"/>
</dbReference>
<dbReference type="Gene3D" id="3.10.129.10">
    <property type="entry name" value="Hotdog Thioesterase"/>
    <property type="match status" value="1"/>
</dbReference>
<dbReference type="eggNOG" id="KOG4646">
    <property type="taxonomic scope" value="Eukaryota"/>
</dbReference>
<proteinExistence type="predicted"/>
<dbReference type="OMA" id="YECRQHD"/>
<gene>
    <name evidence="3" type="primary">8231279</name>
    <name evidence="2" type="ORF">Phum_PHUM075000</name>
</gene>
<dbReference type="STRING" id="121224.E0VBX4"/>
<dbReference type="SUPFAM" id="SSF48371">
    <property type="entry name" value="ARM repeat"/>
    <property type="match status" value="1"/>
</dbReference>
<evidence type="ECO:0000259" key="1">
    <source>
        <dbReference type="Pfam" id="PF01575"/>
    </source>
</evidence>
<organism>
    <name type="scientific">Pediculus humanus subsp. corporis</name>
    <name type="common">Body louse</name>
    <dbReference type="NCBI Taxonomy" id="121224"/>
    <lineage>
        <taxon>Eukaryota</taxon>
        <taxon>Metazoa</taxon>
        <taxon>Ecdysozoa</taxon>
        <taxon>Arthropoda</taxon>
        <taxon>Hexapoda</taxon>
        <taxon>Insecta</taxon>
        <taxon>Pterygota</taxon>
        <taxon>Neoptera</taxon>
        <taxon>Paraneoptera</taxon>
        <taxon>Psocodea</taxon>
        <taxon>Troctomorpha</taxon>
        <taxon>Phthiraptera</taxon>
        <taxon>Anoplura</taxon>
        <taxon>Pediculidae</taxon>
        <taxon>Pediculus</taxon>
    </lineage>
</organism>
<dbReference type="RefSeq" id="XP_002423618.1">
    <property type="nucleotide sequence ID" value="XM_002423573.1"/>
</dbReference>
<dbReference type="CTD" id="8231279"/>